<dbReference type="InterPro" id="IPR014917">
    <property type="entry name" value="DUF1800"/>
</dbReference>
<reference evidence="1 2" key="1">
    <citation type="submission" date="2018-05" db="EMBL/GenBank/DDBJ databases">
        <title>Nocardioides silvaticus genome.</title>
        <authorList>
            <person name="Li C."/>
            <person name="Wang G."/>
        </authorList>
    </citation>
    <scope>NUCLEOTIDE SEQUENCE [LARGE SCALE GENOMIC DNA]</scope>
    <source>
        <strain evidence="1 2">CCTCC AB 2018079</strain>
    </source>
</reference>
<name>A0A316TN12_9ACTN</name>
<keyword evidence="2" id="KW-1185">Reference proteome</keyword>
<proteinExistence type="predicted"/>
<evidence type="ECO:0000313" key="1">
    <source>
        <dbReference type="EMBL" id="PWN01126.1"/>
    </source>
</evidence>
<dbReference type="Pfam" id="PF08811">
    <property type="entry name" value="DUF1800"/>
    <property type="match status" value="1"/>
</dbReference>
<evidence type="ECO:0000313" key="2">
    <source>
        <dbReference type="Proteomes" id="UP000245507"/>
    </source>
</evidence>
<dbReference type="EMBL" id="QGDD01000011">
    <property type="protein sequence ID" value="PWN01126.1"/>
    <property type="molecule type" value="Genomic_DNA"/>
</dbReference>
<gene>
    <name evidence="1" type="ORF">DJ010_19950</name>
</gene>
<protein>
    <submittedName>
        <fullName evidence="1">DUF1800 domain-containing protein</fullName>
    </submittedName>
</protein>
<comment type="caution">
    <text evidence="1">The sequence shown here is derived from an EMBL/GenBank/DDBJ whole genome shotgun (WGS) entry which is preliminary data.</text>
</comment>
<dbReference type="AlphaFoldDB" id="A0A316TN12"/>
<sequence length="551" mass="60844">MRGTPAIYRLPSSHFGPASETARPCPYDAATAYGGASGLDLWRPLVTVAQSRSGPPRRRGRPVATYDEPAGAARPVVLDAAGRHLVRRFSGGLTPALAKQVKRVGGARAWFEQQLRPGRVADAPGADVDSWFPRLRMTPKQVFQADRDGRIGAWEVATDLSRWTVARRIASNRQVQEVMVDFWSNLLNVALFHDEAMYWRTDYDRVIRAHALTSFEQLLQAAITHPAMGLYLDNAGSSKDSPNENLGRELLELHTVGVDGGYTEEHVKASARMLTGYRVDVWHPEFRAFYDKSWHDTQPVRILGFHHANDAADGRAATTALLSYLARHPATAERIARRLCVKFVSDQPSPAIVAAVAQAYRDNGTAIKPTLRALVDHPDFAAGAGQKVRTPTEDYVATVRALGIRLQAPRSDGSFANAMYWQYSEAGQPPYEWATPDGYPEDDRSWSSAGRLLTGFAIHRDLAARWWPTEEARFPKQASLLPTMPATLGKVVDHVGLRVLGQTPPAATRDGIAELLGKSLATRLTKDEALEYWTLRGILSSLLDSPVHLHR</sequence>
<dbReference type="Proteomes" id="UP000245507">
    <property type="component" value="Unassembled WGS sequence"/>
</dbReference>
<organism evidence="1 2">
    <name type="scientific">Nocardioides silvaticus</name>
    <dbReference type="NCBI Taxonomy" id="2201891"/>
    <lineage>
        <taxon>Bacteria</taxon>
        <taxon>Bacillati</taxon>
        <taxon>Actinomycetota</taxon>
        <taxon>Actinomycetes</taxon>
        <taxon>Propionibacteriales</taxon>
        <taxon>Nocardioidaceae</taxon>
        <taxon>Nocardioides</taxon>
    </lineage>
</organism>
<accession>A0A316TN12</accession>